<reference evidence="1 2" key="1">
    <citation type="submission" date="2013-11" db="EMBL/GenBank/DDBJ databases">
        <title>Whole genome shotgun sequence of Vibrio halioticoli NBRC 102217.</title>
        <authorList>
            <person name="Isaki S."/>
            <person name="Kimura A."/>
            <person name="Ohji S."/>
            <person name="Hosoyama A."/>
            <person name="Fujita N."/>
            <person name="Hashimoto M."/>
            <person name="Hosoyama Y."/>
            <person name="Yamazoe A."/>
        </authorList>
    </citation>
    <scope>NUCLEOTIDE SEQUENCE [LARGE SCALE GENOMIC DNA]</scope>
    <source>
        <strain evidence="1 2">NBRC 102217</strain>
    </source>
</reference>
<dbReference type="AlphaFoldDB" id="V5HJM6"/>
<evidence type="ECO:0000313" key="1">
    <source>
        <dbReference type="EMBL" id="GAD89460.1"/>
    </source>
</evidence>
<gene>
    <name evidence="1" type="ORF">VHA01S_020_00430</name>
</gene>
<evidence type="ECO:0000313" key="2">
    <source>
        <dbReference type="Proteomes" id="UP000017800"/>
    </source>
</evidence>
<sequence>MLNSYCEVRKNDQLHLVINEFMARKLAKLIGLDVADVELRYFDQFSALILGFYLYRSHQHTK</sequence>
<protein>
    <submittedName>
        <fullName evidence="1">Uncharacterized protein</fullName>
    </submittedName>
</protein>
<dbReference type="EMBL" id="BAUJ01000020">
    <property type="protein sequence ID" value="GAD89460.1"/>
    <property type="molecule type" value="Genomic_DNA"/>
</dbReference>
<comment type="caution">
    <text evidence="1">The sequence shown here is derived from an EMBL/GenBank/DDBJ whole genome shotgun (WGS) entry which is preliminary data.</text>
</comment>
<proteinExistence type="predicted"/>
<organism evidence="1 2">
    <name type="scientific">Vibrio halioticoli NBRC 102217</name>
    <dbReference type="NCBI Taxonomy" id="1219072"/>
    <lineage>
        <taxon>Bacteria</taxon>
        <taxon>Pseudomonadati</taxon>
        <taxon>Pseudomonadota</taxon>
        <taxon>Gammaproteobacteria</taxon>
        <taxon>Vibrionales</taxon>
        <taxon>Vibrionaceae</taxon>
        <taxon>Vibrio</taxon>
    </lineage>
</organism>
<keyword evidence="2" id="KW-1185">Reference proteome</keyword>
<dbReference type="Proteomes" id="UP000017800">
    <property type="component" value="Unassembled WGS sequence"/>
</dbReference>
<name>V5HJM6_9VIBR</name>
<accession>V5HJM6</accession>